<comment type="caution">
    <text evidence="2">The sequence shown here is derived from an EMBL/GenBank/DDBJ whole genome shotgun (WGS) entry which is preliminary data.</text>
</comment>
<sequence>MNKQLLQELPGSVQVYKSIDTTCDINEAVNYPTKFLNTMDPPRVPSHTLEIKIGALIILLRNINPPSICSRTRLFIKKLMLNIIEATINTAVFSMSINKAQGQSLNVVGLDLLKPCFSHGQLYVGCSRVGKPDNLYILAPNGITVKIMHPEALERNISRKKR</sequence>
<keyword evidence="3" id="KW-1185">Reference proteome</keyword>
<evidence type="ECO:0000259" key="1">
    <source>
        <dbReference type="Pfam" id="PF21530"/>
    </source>
</evidence>
<evidence type="ECO:0000313" key="3">
    <source>
        <dbReference type="Proteomes" id="UP000499080"/>
    </source>
</evidence>
<dbReference type="EMBL" id="BGPR01000210">
    <property type="protein sequence ID" value="GBM04994.1"/>
    <property type="molecule type" value="Genomic_DNA"/>
</dbReference>
<gene>
    <name evidence="2" type="ORF">AVEN_60199_1</name>
</gene>
<organism evidence="2 3">
    <name type="scientific">Araneus ventricosus</name>
    <name type="common">Orbweaver spider</name>
    <name type="synonym">Epeira ventricosa</name>
    <dbReference type="NCBI Taxonomy" id="182803"/>
    <lineage>
        <taxon>Eukaryota</taxon>
        <taxon>Metazoa</taxon>
        <taxon>Ecdysozoa</taxon>
        <taxon>Arthropoda</taxon>
        <taxon>Chelicerata</taxon>
        <taxon>Arachnida</taxon>
        <taxon>Araneae</taxon>
        <taxon>Araneomorphae</taxon>
        <taxon>Entelegynae</taxon>
        <taxon>Araneoidea</taxon>
        <taxon>Araneidae</taxon>
        <taxon>Araneus</taxon>
    </lineage>
</organism>
<protein>
    <recommendedName>
        <fullName evidence="1">DNA helicase Pif1-like 2B domain-containing protein</fullName>
    </recommendedName>
</protein>
<dbReference type="SUPFAM" id="SSF52540">
    <property type="entry name" value="P-loop containing nucleoside triphosphate hydrolases"/>
    <property type="match status" value="1"/>
</dbReference>
<dbReference type="PANTHER" id="PTHR10492:SF57">
    <property type="entry name" value="ATP-DEPENDENT DNA HELICASE"/>
    <property type="match status" value="1"/>
</dbReference>
<dbReference type="Proteomes" id="UP000499080">
    <property type="component" value="Unassembled WGS sequence"/>
</dbReference>
<dbReference type="InterPro" id="IPR027417">
    <property type="entry name" value="P-loop_NTPase"/>
</dbReference>
<dbReference type="AlphaFoldDB" id="A0A4Y2CM40"/>
<reference evidence="2 3" key="1">
    <citation type="journal article" date="2019" name="Sci. Rep.">
        <title>Orb-weaving spider Araneus ventricosus genome elucidates the spidroin gene catalogue.</title>
        <authorList>
            <person name="Kono N."/>
            <person name="Nakamura H."/>
            <person name="Ohtoshi R."/>
            <person name="Moran D.A.P."/>
            <person name="Shinohara A."/>
            <person name="Yoshida Y."/>
            <person name="Fujiwara M."/>
            <person name="Mori M."/>
            <person name="Tomita M."/>
            <person name="Arakawa K."/>
        </authorList>
    </citation>
    <scope>NUCLEOTIDE SEQUENCE [LARGE SCALE GENOMIC DNA]</scope>
</reference>
<dbReference type="Pfam" id="PF21530">
    <property type="entry name" value="Pif1_2B_dom"/>
    <property type="match status" value="1"/>
</dbReference>
<dbReference type="InterPro" id="IPR049163">
    <property type="entry name" value="Pif1-like_2B_dom"/>
</dbReference>
<dbReference type="PANTHER" id="PTHR10492">
    <property type="match status" value="1"/>
</dbReference>
<proteinExistence type="predicted"/>
<name>A0A4Y2CM40_ARAVE</name>
<evidence type="ECO:0000313" key="2">
    <source>
        <dbReference type="EMBL" id="GBM04994.1"/>
    </source>
</evidence>
<accession>A0A4Y2CM40</accession>
<feature type="domain" description="DNA helicase Pif1-like 2B" evidence="1">
    <location>
        <begin position="34"/>
        <end position="79"/>
    </location>
</feature>
<dbReference type="OrthoDB" id="6425179at2759"/>